<dbReference type="Proteomes" id="UP000076268">
    <property type="component" value="Unassembled WGS sequence"/>
</dbReference>
<dbReference type="STRING" id="1794912.AXX12_15635"/>
<dbReference type="RefSeq" id="WP_066245572.1">
    <property type="nucleotide sequence ID" value="NZ_LSGP01000026.1"/>
</dbReference>
<dbReference type="OrthoDB" id="86584at2"/>
<reference evidence="1 2" key="1">
    <citation type="submission" date="2016-02" db="EMBL/GenBank/DDBJ databases">
        <title>Anaerosporomusa subterraneum gen. nov., sp. nov., a spore-forming obligate anaerobe isolated from saprolite.</title>
        <authorList>
            <person name="Choi J.K."/>
            <person name="Shah M."/>
            <person name="Yee N."/>
        </authorList>
    </citation>
    <scope>NUCLEOTIDE SEQUENCE [LARGE SCALE GENOMIC DNA]</scope>
    <source>
        <strain evidence="1 2">RU4</strain>
    </source>
</reference>
<dbReference type="EMBL" id="LSGP01000026">
    <property type="protein sequence ID" value="KYZ75008.1"/>
    <property type="molecule type" value="Genomic_DNA"/>
</dbReference>
<organism evidence="1 2">
    <name type="scientific">Anaerosporomusa subterranea</name>
    <dbReference type="NCBI Taxonomy" id="1794912"/>
    <lineage>
        <taxon>Bacteria</taxon>
        <taxon>Bacillati</taxon>
        <taxon>Bacillota</taxon>
        <taxon>Negativicutes</taxon>
        <taxon>Acetonemataceae</taxon>
        <taxon>Anaerosporomusa</taxon>
    </lineage>
</organism>
<dbReference type="NCBIfam" id="NF038110">
    <property type="entry name" value="Lys_methyl_FliB"/>
    <property type="match status" value="1"/>
</dbReference>
<protein>
    <recommendedName>
        <fullName evidence="3">Flagellar protein FliB</fullName>
    </recommendedName>
</protein>
<evidence type="ECO:0000313" key="1">
    <source>
        <dbReference type="EMBL" id="KYZ75008.1"/>
    </source>
</evidence>
<dbReference type="AlphaFoldDB" id="A0A154BNA4"/>
<accession>A0A154BNA4</accession>
<comment type="caution">
    <text evidence="1">The sequence shown here is derived from an EMBL/GenBank/DDBJ whole genome shotgun (WGS) entry which is preliminary data.</text>
</comment>
<keyword evidence="2" id="KW-1185">Reference proteome</keyword>
<name>A0A154BNA4_ANASB</name>
<gene>
    <name evidence="1" type="ORF">AXX12_15635</name>
</gene>
<sequence>MLYIYANLFSEFQCQMCGTCCQNNWMVTVDQTCYQRNADLFRVTGRVDEFNEAFLAIESPSLGEYAMIAKQPQGQCWFLQPNNLCRLHKEAGHEHLDVVCKTFPRYPMNTARGIELTLSFSCPAVLKLVSESYLEIIRSEVRPVHIYSENFVTQAYPQQYSLDHPLHYYFELEQHFIDILQWRSLPMEDRINRVCDTIDILCSNKPDDMGREITRLIYRNYEQLETADPCNPSQDAGSILVENFFVNTVFKKLLYDHGLKRGAAILQLFWSHIRQKSEQEIEEAARWEKIRRAIFEMEFEYSHHRRQFSNRK</sequence>
<evidence type="ECO:0008006" key="3">
    <source>
        <dbReference type="Google" id="ProtNLM"/>
    </source>
</evidence>
<proteinExistence type="predicted"/>
<evidence type="ECO:0000313" key="2">
    <source>
        <dbReference type="Proteomes" id="UP000076268"/>
    </source>
</evidence>